<feature type="transmembrane region" description="Helical" evidence="6">
    <location>
        <begin position="112"/>
        <end position="132"/>
    </location>
</feature>
<keyword evidence="3" id="KW-0201">Cytochrome c-type biogenesis</keyword>
<protein>
    <submittedName>
        <fullName evidence="8">Membrane protein</fullName>
    </submittedName>
    <submittedName>
        <fullName evidence="9">ResB-like family</fullName>
    </submittedName>
</protein>
<keyword evidence="5 6" id="KW-0472">Membrane</keyword>
<feature type="transmembrane region" description="Helical" evidence="6">
    <location>
        <begin position="41"/>
        <end position="59"/>
    </location>
</feature>
<feature type="transmembrane region" description="Helical" evidence="6">
    <location>
        <begin position="380"/>
        <end position="400"/>
    </location>
</feature>
<dbReference type="Pfam" id="PF05140">
    <property type="entry name" value="ResB"/>
    <property type="match status" value="1"/>
</dbReference>
<dbReference type="OrthoDB" id="596762at2"/>
<dbReference type="Proteomes" id="UP000254156">
    <property type="component" value="Unassembled WGS sequence"/>
</dbReference>
<dbReference type="PANTHER" id="PTHR31566">
    <property type="entry name" value="CYTOCHROME C BIOGENESIS PROTEIN CCS1, CHLOROPLASTIC"/>
    <property type="match status" value="1"/>
</dbReference>
<dbReference type="Proteomes" id="UP000030103">
    <property type="component" value="Unassembled WGS sequence"/>
</dbReference>
<dbReference type="EMBL" id="JRFA01000031">
    <property type="protein sequence ID" value="KGN72356.1"/>
    <property type="molecule type" value="Genomic_DNA"/>
</dbReference>
<dbReference type="GO" id="GO:0016020">
    <property type="term" value="C:membrane"/>
    <property type="evidence" value="ECO:0007669"/>
    <property type="project" value="UniProtKB-SubCell"/>
</dbReference>
<organism evidence="8 10">
    <name type="scientific">Porphyromonas macacae</name>
    <dbReference type="NCBI Taxonomy" id="28115"/>
    <lineage>
        <taxon>Bacteria</taxon>
        <taxon>Pseudomonadati</taxon>
        <taxon>Bacteroidota</taxon>
        <taxon>Bacteroidia</taxon>
        <taxon>Bacteroidales</taxon>
        <taxon>Porphyromonadaceae</taxon>
        <taxon>Porphyromonas</taxon>
    </lineage>
</organism>
<dbReference type="InterPro" id="IPR023494">
    <property type="entry name" value="Cyt_c_bgen_Ccs1/CcsB/ResB"/>
</dbReference>
<reference evidence="9 11" key="2">
    <citation type="submission" date="2018-06" db="EMBL/GenBank/DDBJ databases">
        <authorList>
            <consortium name="Pathogen Informatics"/>
            <person name="Doyle S."/>
        </authorList>
    </citation>
    <scope>NUCLEOTIDE SEQUENCE [LARGE SCALE GENOMIC DNA]</scope>
    <source>
        <strain evidence="9 11">NCTC11632</strain>
    </source>
</reference>
<feature type="transmembrane region" description="Helical" evidence="6">
    <location>
        <begin position="144"/>
        <end position="164"/>
    </location>
</feature>
<evidence type="ECO:0000256" key="2">
    <source>
        <dbReference type="ARBA" id="ARBA00022692"/>
    </source>
</evidence>
<feature type="transmembrane region" description="Helical" evidence="6">
    <location>
        <begin position="12"/>
        <end position="29"/>
    </location>
</feature>
<dbReference type="PANTHER" id="PTHR31566:SF5">
    <property type="entry name" value="RESB-LIKE DOMAIN-CONTAINING PROTEIN"/>
    <property type="match status" value="1"/>
</dbReference>
<keyword evidence="2 6" id="KW-0812">Transmembrane</keyword>
<dbReference type="STRING" id="28115.HQ47_10495"/>
<reference evidence="8 10" key="1">
    <citation type="submission" date="2014-09" db="EMBL/GenBank/DDBJ databases">
        <title>Draft Genome Sequence of Porphyromonas macacae COT-192_OH2859.</title>
        <authorList>
            <person name="Wallis C."/>
            <person name="Deusch O."/>
            <person name="O'Flynn C."/>
            <person name="Davis I."/>
            <person name="Horsfall A."/>
            <person name="Kirkwood N."/>
            <person name="Harris S."/>
            <person name="Eisen J.A."/>
            <person name="Coil D.A."/>
            <person name="Darling A.E."/>
            <person name="Jospin G."/>
            <person name="Alexiev A."/>
        </authorList>
    </citation>
    <scope>NUCLEOTIDE SEQUENCE [LARGE SCALE GENOMIC DNA]</scope>
    <source>
        <strain evidence="10">COT-192 OH2859</strain>
        <strain evidence="8">COT-192_OH2859</strain>
    </source>
</reference>
<evidence type="ECO:0000313" key="8">
    <source>
        <dbReference type="EMBL" id="KGN72356.1"/>
    </source>
</evidence>
<feature type="domain" description="ResB-like" evidence="7">
    <location>
        <begin position="306"/>
        <end position="363"/>
    </location>
</feature>
<evidence type="ECO:0000313" key="9">
    <source>
        <dbReference type="EMBL" id="SUB88474.1"/>
    </source>
</evidence>
<proteinExistence type="predicted"/>
<evidence type="ECO:0000256" key="4">
    <source>
        <dbReference type="ARBA" id="ARBA00022989"/>
    </source>
</evidence>
<evidence type="ECO:0000256" key="1">
    <source>
        <dbReference type="ARBA" id="ARBA00004141"/>
    </source>
</evidence>
<evidence type="ECO:0000256" key="3">
    <source>
        <dbReference type="ARBA" id="ARBA00022748"/>
    </source>
</evidence>
<feature type="transmembrane region" description="Helical" evidence="6">
    <location>
        <begin position="71"/>
        <end position="92"/>
    </location>
</feature>
<accession>A0A0A2E0N1</accession>
<evidence type="ECO:0000313" key="11">
    <source>
        <dbReference type="Proteomes" id="UP000254156"/>
    </source>
</evidence>
<comment type="subcellular location">
    <subcellularLocation>
        <location evidence="1">Membrane</location>
        <topology evidence="1">Multi-pass membrane protein</topology>
    </subcellularLocation>
</comment>
<evidence type="ECO:0000256" key="6">
    <source>
        <dbReference type="SAM" id="Phobius"/>
    </source>
</evidence>
<dbReference type="GO" id="GO:0017004">
    <property type="term" value="P:cytochrome complex assembly"/>
    <property type="evidence" value="ECO:0007669"/>
    <property type="project" value="UniProtKB-KW"/>
</dbReference>
<gene>
    <name evidence="8" type="ORF">HQ47_10495</name>
    <name evidence="9" type="ORF">NCTC11632_00543</name>
</gene>
<dbReference type="RefSeq" id="WP_036875291.1">
    <property type="nucleotide sequence ID" value="NZ_JBGYTE010000015.1"/>
</dbReference>
<dbReference type="AlphaFoldDB" id="A0A0A2E0N1"/>
<evidence type="ECO:0000256" key="5">
    <source>
        <dbReference type="ARBA" id="ARBA00023136"/>
    </source>
</evidence>
<dbReference type="EMBL" id="UGTF01000002">
    <property type="protein sequence ID" value="SUB88474.1"/>
    <property type="molecule type" value="Genomic_DNA"/>
</dbReference>
<sequence length="411" mass="46741">MWHKPWQYKEGLTIGAGLFVTGVLLQLSIDRIDWGMLHAPVNIIIGIFFLLLLVAMHLTRKQVYLFGWLSSYRSAVSSLVWVGSITLVMGFVKQVPSGHRAADPFGFTQMITSWPFTLLYVWMVFSLGLATLRVGFPRRWSRLPFFLTHEGLMIALVAAVLGNADMQRLRMTCKTGQAEWRAENERGQLVELPLAIELKSFRIEEYAPKLMLINNKSGKTLPEKCPEHILLEDSLTAGRLLDWEIKVKESVPMAGSMVMEDTVRFVEFRSMGATFAAYVEARHVDTGVKTSGWVSCGSFVFPYKPLRLDSLTSLVMPEREPRRFVSEVKIYTEDQTISEGVIEVNKPLQVAGWKIYQLSYDESKGKWSDISVFELIRDPWLPIVYTGIIMMIAGCVGLFVNAQRKREEEEV</sequence>
<name>A0A0A2E0N1_9PORP</name>
<keyword evidence="10" id="KW-1185">Reference proteome</keyword>
<dbReference type="InterPro" id="IPR007816">
    <property type="entry name" value="ResB-like_domain"/>
</dbReference>
<evidence type="ECO:0000259" key="7">
    <source>
        <dbReference type="Pfam" id="PF05140"/>
    </source>
</evidence>
<keyword evidence="4 6" id="KW-1133">Transmembrane helix</keyword>
<evidence type="ECO:0000313" key="10">
    <source>
        <dbReference type="Proteomes" id="UP000030103"/>
    </source>
</evidence>